<sequence length="78" mass="9088">MYIKLKGFFKPETIENASIHVLETYKYRTLRIGDVDVSINPTDNLFMATISLDVDVSVYEHLVGKVSVRPLWLRKRFV</sequence>
<name>A0ABU1TIM0_9SPHI</name>
<proteinExistence type="predicted"/>
<comment type="caution">
    <text evidence="1">The sequence shown here is derived from an EMBL/GenBank/DDBJ whole genome shotgun (WGS) entry which is preliminary data.</text>
</comment>
<protein>
    <submittedName>
        <fullName evidence="1">Uncharacterized protein</fullName>
    </submittedName>
</protein>
<dbReference type="EMBL" id="JAVDUU010000005">
    <property type="protein sequence ID" value="MDR6945065.1"/>
    <property type="molecule type" value="Genomic_DNA"/>
</dbReference>
<dbReference type="Proteomes" id="UP001247620">
    <property type="component" value="Unassembled WGS sequence"/>
</dbReference>
<gene>
    <name evidence="1" type="ORF">J2W55_004933</name>
</gene>
<reference evidence="1 2" key="1">
    <citation type="submission" date="2023-07" db="EMBL/GenBank/DDBJ databases">
        <title>Sorghum-associated microbial communities from plants grown in Nebraska, USA.</title>
        <authorList>
            <person name="Schachtman D."/>
        </authorList>
    </citation>
    <scope>NUCLEOTIDE SEQUENCE [LARGE SCALE GENOMIC DNA]</scope>
    <source>
        <strain evidence="1 2">3262</strain>
    </source>
</reference>
<accession>A0ABU1TIM0</accession>
<organism evidence="1 2">
    <name type="scientific">Mucilaginibacter pocheonensis</name>
    <dbReference type="NCBI Taxonomy" id="398050"/>
    <lineage>
        <taxon>Bacteria</taxon>
        <taxon>Pseudomonadati</taxon>
        <taxon>Bacteroidota</taxon>
        <taxon>Sphingobacteriia</taxon>
        <taxon>Sphingobacteriales</taxon>
        <taxon>Sphingobacteriaceae</taxon>
        <taxon>Mucilaginibacter</taxon>
    </lineage>
</organism>
<keyword evidence="2" id="KW-1185">Reference proteome</keyword>
<evidence type="ECO:0000313" key="1">
    <source>
        <dbReference type="EMBL" id="MDR6945065.1"/>
    </source>
</evidence>
<evidence type="ECO:0000313" key="2">
    <source>
        <dbReference type="Proteomes" id="UP001247620"/>
    </source>
</evidence>